<dbReference type="AlphaFoldDB" id="I2FYK5"/>
<dbReference type="STRING" id="1128400.I2FYK5"/>
<comment type="caution">
    <text evidence="1">The sequence shown here is derived from an EMBL/GenBank/DDBJ whole genome shotgun (WGS) entry which is preliminary data.</text>
</comment>
<organism evidence="1 2">
    <name type="scientific">Ustilago hordei</name>
    <name type="common">Barley covered smut fungus</name>
    <dbReference type="NCBI Taxonomy" id="120017"/>
    <lineage>
        <taxon>Eukaryota</taxon>
        <taxon>Fungi</taxon>
        <taxon>Dikarya</taxon>
        <taxon>Basidiomycota</taxon>
        <taxon>Ustilaginomycotina</taxon>
        <taxon>Ustilaginomycetes</taxon>
        <taxon>Ustilaginales</taxon>
        <taxon>Ustilaginaceae</taxon>
        <taxon>Ustilago</taxon>
    </lineage>
</organism>
<reference evidence="1 2" key="1">
    <citation type="journal article" date="2012" name="Plant Cell">
        <title>Genome comparison of barley and maize smut fungi reveals targeted loss of RNA silencing components and species-specific presence of transposable elements.</title>
        <authorList>
            <person name="Laurie J.D."/>
            <person name="Ali S."/>
            <person name="Linning R."/>
            <person name="Mannhaupt G."/>
            <person name="Wong P."/>
            <person name="Gueldener U."/>
            <person name="Muensterkoetter M."/>
            <person name="Moore R."/>
            <person name="Kahmann R."/>
            <person name="Bakkeren G."/>
            <person name="Schirawski J."/>
        </authorList>
    </citation>
    <scope>NUCLEOTIDE SEQUENCE [LARGE SCALE GENOMIC DNA]</scope>
    <source>
        <strain evidence="2">Uh4875-4</strain>
    </source>
</reference>
<dbReference type="EMBL" id="CAGI01000169">
    <property type="protein sequence ID" value="CCF51998.1"/>
    <property type="molecule type" value="Genomic_DNA"/>
</dbReference>
<gene>
    <name evidence="1" type="ORF">UHOR_17013</name>
</gene>
<evidence type="ECO:0008006" key="3">
    <source>
        <dbReference type="Google" id="ProtNLM"/>
    </source>
</evidence>
<protein>
    <recommendedName>
        <fullName evidence="3">Reverse transcriptase Ty1/copia-type domain-containing protein</fullName>
    </recommendedName>
</protein>
<keyword evidence="2" id="KW-1185">Reference proteome</keyword>
<evidence type="ECO:0000313" key="2">
    <source>
        <dbReference type="Proteomes" id="UP000006174"/>
    </source>
</evidence>
<sequence>MCLMWLNGHPMVSKHLCPRALWGTYLGFSNTPWAIKGHKVWLLNLDQIVITKDVHFSELDHPEPDAAPSHTPILAGDNRLLHSYMWLPPTETDNYGGVEQDNVIPPSLSQFSCQHRQASQPAPSDTPSYDWEWDRLMAEIEAASETIINIDAITADLEAELDAVQSKRGDVMQESPHIDTLDMAPLLEMPPSDAVADIYDNISVIEHEFASFATTCSETHMTTIGNHHIDRMAYTVTMMNGTTLITSGQQLRSADSILLEPSSLNEAKLHDDWHKWQEAMESEMGGMSKMGVFELANIPADGKLIRVRWVFKLKLNAQRQATQYKA</sequence>
<proteinExistence type="predicted"/>
<accession>I2FYK5</accession>
<dbReference type="HOGENOM" id="CLU_054443_0_0_1"/>
<evidence type="ECO:0000313" key="1">
    <source>
        <dbReference type="EMBL" id="CCF51998.1"/>
    </source>
</evidence>
<name>I2FYK5_USTHO</name>
<dbReference type="Proteomes" id="UP000006174">
    <property type="component" value="Unassembled WGS sequence"/>
</dbReference>